<keyword evidence="1" id="KW-0472">Membrane</keyword>
<reference evidence="2" key="1">
    <citation type="journal article" date="2015" name="Nature">
        <title>Complex archaea that bridge the gap between prokaryotes and eukaryotes.</title>
        <authorList>
            <person name="Spang A."/>
            <person name="Saw J.H."/>
            <person name="Jorgensen S.L."/>
            <person name="Zaremba-Niedzwiedzka K."/>
            <person name="Martijn J."/>
            <person name="Lind A.E."/>
            <person name="van Eijk R."/>
            <person name="Schleper C."/>
            <person name="Guy L."/>
            <person name="Ettema T.J."/>
        </authorList>
    </citation>
    <scope>NUCLEOTIDE SEQUENCE</scope>
</reference>
<dbReference type="AlphaFoldDB" id="A0A0F9M3H7"/>
<organism evidence="2">
    <name type="scientific">marine sediment metagenome</name>
    <dbReference type="NCBI Taxonomy" id="412755"/>
    <lineage>
        <taxon>unclassified sequences</taxon>
        <taxon>metagenomes</taxon>
        <taxon>ecological metagenomes</taxon>
    </lineage>
</organism>
<proteinExistence type="predicted"/>
<sequence>MIKAIFFFIVGVAAVIVLLLGVGLVVVVLVWFWNYGRYEGGKLLRKVLVSARATEEEIESDVQYSVRRVKKTLEKTKKNLSLKEMVNAYWKSVEKIVERFLTKNK</sequence>
<keyword evidence="1" id="KW-1133">Transmembrane helix</keyword>
<feature type="transmembrane region" description="Helical" evidence="1">
    <location>
        <begin position="6"/>
        <end position="33"/>
    </location>
</feature>
<accession>A0A0F9M3H7</accession>
<name>A0A0F9M3H7_9ZZZZ</name>
<keyword evidence="1" id="KW-0812">Transmembrane</keyword>
<evidence type="ECO:0000256" key="1">
    <source>
        <dbReference type="SAM" id="Phobius"/>
    </source>
</evidence>
<comment type="caution">
    <text evidence="2">The sequence shown here is derived from an EMBL/GenBank/DDBJ whole genome shotgun (WGS) entry which is preliminary data.</text>
</comment>
<evidence type="ECO:0000313" key="2">
    <source>
        <dbReference type="EMBL" id="KKM71205.1"/>
    </source>
</evidence>
<gene>
    <name evidence="2" type="ORF">LCGC14_1432940</name>
</gene>
<protein>
    <submittedName>
        <fullName evidence="2">Uncharacterized protein</fullName>
    </submittedName>
</protein>
<dbReference type="EMBL" id="LAZR01009680">
    <property type="protein sequence ID" value="KKM71205.1"/>
    <property type="molecule type" value="Genomic_DNA"/>
</dbReference>